<dbReference type="InterPro" id="IPR039424">
    <property type="entry name" value="SBP_5"/>
</dbReference>
<gene>
    <name evidence="5" type="ORF">AB3G37_14440</name>
</gene>
<name>A0AB39VLX9_9GAMM</name>
<dbReference type="PIRSF" id="PIRSF002741">
    <property type="entry name" value="MppA"/>
    <property type="match status" value="1"/>
</dbReference>
<dbReference type="GO" id="GO:0043190">
    <property type="term" value="C:ATP-binding cassette (ABC) transporter complex"/>
    <property type="evidence" value="ECO:0007669"/>
    <property type="project" value="InterPro"/>
</dbReference>
<evidence type="ECO:0000313" key="5">
    <source>
        <dbReference type="EMBL" id="XDU70773.1"/>
    </source>
</evidence>
<evidence type="ECO:0000256" key="2">
    <source>
        <dbReference type="ARBA" id="ARBA00022729"/>
    </source>
</evidence>
<dbReference type="CDD" id="cd08511">
    <property type="entry name" value="PBP2_NikA_DppA_OppA_like_5"/>
    <property type="match status" value="1"/>
</dbReference>
<dbReference type="EMBL" id="CP165628">
    <property type="protein sequence ID" value="XDU70773.1"/>
    <property type="molecule type" value="Genomic_DNA"/>
</dbReference>
<protein>
    <submittedName>
        <fullName evidence="5">ABC transporter substrate-binding protein</fullName>
    </submittedName>
</protein>
<organism evidence="5">
    <name type="scientific">Rouxiella sp. WC2420</name>
    <dbReference type="NCBI Taxonomy" id="3234145"/>
    <lineage>
        <taxon>Bacteria</taxon>
        <taxon>Pseudomonadati</taxon>
        <taxon>Pseudomonadota</taxon>
        <taxon>Gammaproteobacteria</taxon>
        <taxon>Enterobacterales</taxon>
        <taxon>Yersiniaceae</taxon>
        <taxon>Rouxiella</taxon>
    </lineage>
</organism>
<proteinExistence type="inferred from homology"/>
<sequence>MKFRPRLSAALSAVLLLTSAASVYAQSAHAESTLRIGLGADPDQLDPATARTYYGRFVFSAMCDRLVDVDQHLAIVPGLATDWSYSADGKTLSMNLRQGVLFHDGEKFDANAVKYNLDRYLTLTGSLRKSEISSIDSVEVTGPYSVKIHLKNPDAALLMQLTDRAGAMMAPIATAKGNVAAHPVCSGPYEFVSRVQQDRIVLKRFDQYWNKSAYHFDKIIFLPIPDASVRLANLQAGDLDVTEGIAATDVKTVKADSKLALATVTGLGYMGLTVNLNNGTANTTGALAKETKVRQALSLAIDRDALNQVVFQGLFTPANQPFSPVSPYHVDLPIQARNIDKAKALLAEAGVKTPLNIDMLVPNNPTSQQVAQVLQAMVSEAGINLNLQMTEFATLLDKQQRGDYQLSMSGWSGRPDPDGSIYSFLNSKGALNDGRYSNPQVDQWLLSARQTSDVSARKALYKNIVEQENVDLPIIYLYFEPRIFGMSKKIAGFTPYPDGLIRLQGMTLTQ</sequence>
<comment type="similarity">
    <text evidence="1">Belongs to the bacterial solute-binding protein 5 family.</text>
</comment>
<dbReference type="InterPro" id="IPR000914">
    <property type="entry name" value="SBP_5_dom"/>
</dbReference>
<dbReference type="GO" id="GO:0015833">
    <property type="term" value="P:peptide transport"/>
    <property type="evidence" value="ECO:0007669"/>
    <property type="project" value="TreeGrafter"/>
</dbReference>
<keyword evidence="2 3" id="KW-0732">Signal</keyword>
<feature type="domain" description="Solute-binding protein family 5" evidence="4">
    <location>
        <begin position="75"/>
        <end position="429"/>
    </location>
</feature>
<dbReference type="SUPFAM" id="SSF53850">
    <property type="entry name" value="Periplasmic binding protein-like II"/>
    <property type="match status" value="1"/>
</dbReference>
<dbReference type="GO" id="GO:0030288">
    <property type="term" value="C:outer membrane-bounded periplasmic space"/>
    <property type="evidence" value="ECO:0007669"/>
    <property type="project" value="UniProtKB-ARBA"/>
</dbReference>
<evidence type="ECO:0000259" key="4">
    <source>
        <dbReference type="Pfam" id="PF00496"/>
    </source>
</evidence>
<reference evidence="5" key="1">
    <citation type="submission" date="2024-07" db="EMBL/GenBank/DDBJ databases">
        <authorList>
            <person name="Biller S.J."/>
        </authorList>
    </citation>
    <scope>NUCLEOTIDE SEQUENCE</scope>
    <source>
        <strain evidence="5">WC2420</strain>
    </source>
</reference>
<dbReference type="AlphaFoldDB" id="A0AB39VLX9"/>
<feature type="chain" id="PRO_5044187660" evidence="3">
    <location>
        <begin position="26"/>
        <end position="510"/>
    </location>
</feature>
<dbReference type="Pfam" id="PF00496">
    <property type="entry name" value="SBP_bac_5"/>
    <property type="match status" value="1"/>
</dbReference>
<dbReference type="PANTHER" id="PTHR30290:SF38">
    <property type="entry name" value="D,D-DIPEPTIDE-BINDING PERIPLASMIC PROTEIN DDPA-RELATED"/>
    <property type="match status" value="1"/>
</dbReference>
<dbReference type="Gene3D" id="3.10.105.10">
    <property type="entry name" value="Dipeptide-binding Protein, Domain 3"/>
    <property type="match status" value="1"/>
</dbReference>
<dbReference type="PANTHER" id="PTHR30290">
    <property type="entry name" value="PERIPLASMIC BINDING COMPONENT OF ABC TRANSPORTER"/>
    <property type="match status" value="1"/>
</dbReference>
<dbReference type="Gene3D" id="3.40.190.10">
    <property type="entry name" value="Periplasmic binding protein-like II"/>
    <property type="match status" value="1"/>
</dbReference>
<dbReference type="Gene3D" id="3.90.76.10">
    <property type="entry name" value="Dipeptide-binding Protein, Domain 1"/>
    <property type="match status" value="1"/>
</dbReference>
<dbReference type="GO" id="GO:1904680">
    <property type="term" value="F:peptide transmembrane transporter activity"/>
    <property type="evidence" value="ECO:0007669"/>
    <property type="project" value="TreeGrafter"/>
</dbReference>
<accession>A0AB39VLX9</accession>
<dbReference type="RefSeq" id="WP_369788230.1">
    <property type="nucleotide sequence ID" value="NZ_CP165628.1"/>
</dbReference>
<dbReference type="InterPro" id="IPR030678">
    <property type="entry name" value="Peptide/Ni-bd"/>
</dbReference>
<feature type="signal peptide" evidence="3">
    <location>
        <begin position="1"/>
        <end position="25"/>
    </location>
</feature>
<evidence type="ECO:0000256" key="3">
    <source>
        <dbReference type="SAM" id="SignalP"/>
    </source>
</evidence>
<evidence type="ECO:0000256" key="1">
    <source>
        <dbReference type="ARBA" id="ARBA00005695"/>
    </source>
</evidence>